<comment type="caution">
    <text evidence="2">The sequence shown here is derived from an EMBL/GenBank/DDBJ whole genome shotgun (WGS) entry which is preliminary data.</text>
</comment>
<evidence type="ECO:0000313" key="3">
    <source>
        <dbReference type="Proteomes" id="UP000274271"/>
    </source>
</evidence>
<accession>A0A3P1CX65</accession>
<dbReference type="SUPFAM" id="SSF48452">
    <property type="entry name" value="TPR-like"/>
    <property type="match status" value="1"/>
</dbReference>
<evidence type="ECO:0000313" key="2">
    <source>
        <dbReference type="EMBL" id="RRB17915.1"/>
    </source>
</evidence>
<dbReference type="OrthoDB" id="843771at2"/>
<keyword evidence="2" id="KW-0449">Lipoprotein</keyword>
<gene>
    <name evidence="2" type="ORF">EHT87_06470</name>
</gene>
<keyword evidence="1" id="KW-0732">Signal</keyword>
<dbReference type="InterPro" id="IPR011990">
    <property type="entry name" value="TPR-like_helical_dom_sf"/>
</dbReference>
<dbReference type="RefSeq" id="WP_124904992.1">
    <property type="nucleotide sequence ID" value="NZ_RQJP01000001.1"/>
</dbReference>
<name>A0A3P1CX65_9BACT</name>
<dbReference type="InterPro" id="IPR041662">
    <property type="entry name" value="SusD-like_2"/>
</dbReference>
<proteinExistence type="predicted"/>
<dbReference type="EMBL" id="RQJP01000001">
    <property type="protein sequence ID" value="RRB17915.1"/>
    <property type="molecule type" value="Genomic_DNA"/>
</dbReference>
<reference evidence="2 3" key="1">
    <citation type="submission" date="2018-11" db="EMBL/GenBank/DDBJ databases">
        <authorList>
            <person name="Zhou Z."/>
            <person name="Wang G."/>
        </authorList>
    </citation>
    <scope>NUCLEOTIDE SEQUENCE [LARGE SCALE GENOMIC DNA]</scope>
    <source>
        <strain evidence="2 3">KCTC42998</strain>
    </source>
</reference>
<organism evidence="2 3">
    <name type="scientific">Larkinella knui</name>
    <dbReference type="NCBI Taxonomy" id="2025310"/>
    <lineage>
        <taxon>Bacteria</taxon>
        <taxon>Pseudomonadati</taxon>
        <taxon>Bacteroidota</taxon>
        <taxon>Cytophagia</taxon>
        <taxon>Cytophagales</taxon>
        <taxon>Spirosomataceae</taxon>
        <taxon>Larkinella</taxon>
    </lineage>
</organism>
<dbReference type="Proteomes" id="UP000274271">
    <property type="component" value="Unassembled WGS sequence"/>
</dbReference>
<dbReference type="Pfam" id="PF12771">
    <property type="entry name" value="SusD-like_2"/>
    <property type="match status" value="1"/>
</dbReference>
<dbReference type="AlphaFoldDB" id="A0A3P1CX65"/>
<evidence type="ECO:0000256" key="1">
    <source>
        <dbReference type="SAM" id="SignalP"/>
    </source>
</evidence>
<feature type="signal peptide" evidence="1">
    <location>
        <begin position="1"/>
        <end position="25"/>
    </location>
</feature>
<dbReference type="PROSITE" id="PS51257">
    <property type="entry name" value="PROKAR_LIPOPROTEIN"/>
    <property type="match status" value="1"/>
</dbReference>
<sequence length="487" mass="52866">MKRILHTLKNKTVLAALLLGASACTGDFDEINTNPNAPTVASADLFLPHGIQSAVDAYWGGSLGMDVGDLIPQYWARIQYTDIDQYTITSDVYGGSSWQIFYIESLADYQRIYKLGKETNNPNYQAVAVIMRSWVFSLLTDIYGDIPYKEALQGLEGTLSPKYDAQKDVYAGLIAELKAANDMLVLNDATKGIAGDILFAGNLTKWKKFANSLSLRLLNRMLGKADAPIDVKAEINRILSDPAKYPVMESNADNIQLNYLDATNNNNPINQNRKTRDDHRVSATLVNKLKAMNDARLAVYADKPAAGGDFLGVPNGLSGADANALGLAKTSKVGAYFVSPTAPGVIMSYAEMLFIKAEFAYKGITTAGDVATNYTAGINASFAQYKLTADAAYLAANALKTGAAGYTQIMEQKWIALYGQGLEAWAEYRRTGIPALSPAVINTNGGVIPTRLPYPGTEESLNFKNFSDALTKQGGKNDMKTKLWFAK</sequence>
<feature type="chain" id="PRO_5018129355" evidence="1">
    <location>
        <begin position="26"/>
        <end position="487"/>
    </location>
</feature>
<protein>
    <submittedName>
        <fullName evidence="2">SusD/RagB family nutrient-binding outer membrane lipoprotein</fullName>
    </submittedName>
</protein>
<keyword evidence="3" id="KW-1185">Reference proteome</keyword>
<dbReference type="Gene3D" id="1.25.40.390">
    <property type="match status" value="1"/>
</dbReference>